<gene>
    <name evidence="7" type="ORF">IV74_GL000431</name>
</gene>
<dbReference type="InterPro" id="IPR017039">
    <property type="entry name" value="Virul_fac_BrkB"/>
</dbReference>
<dbReference type="PIRSF" id="PIRSF035875">
    <property type="entry name" value="RNase_BN"/>
    <property type="match status" value="1"/>
</dbReference>
<dbReference type="Proteomes" id="UP000051658">
    <property type="component" value="Unassembled WGS sequence"/>
</dbReference>
<keyword evidence="4 6" id="KW-1133">Transmembrane helix</keyword>
<evidence type="ECO:0000256" key="1">
    <source>
        <dbReference type="ARBA" id="ARBA00004651"/>
    </source>
</evidence>
<comment type="caution">
    <text evidence="7">The sequence shown here is derived from an EMBL/GenBank/DDBJ whole genome shotgun (WGS) entry which is preliminary data.</text>
</comment>
<feature type="transmembrane region" description="Helical" evidence="6">
    <location>
        <begin position="253"/>
        <end position="277"/>
    </location>
</feature>
<dbReference type="PANTHER" id="PTHR30213:SF0">
    <property type="entry name" value="UPF0761 MEMBRANE PROTEIN YIHY"/>
    <property type="match status" value="1"/>
</dbReference>
<evidence type="ECO:0000256" key="4">
    <source>
        <dbReference type="ARBA" id="ARBA00022989"/>
    </source>
</evidence>
<dbReference type="GO" id="GO:0005886">
    <property type="term" value="C:plasma membrane"/>
    <property type="evidence" value="ECO:0007669"/>
    <property type="project" value="UniProtKB-SubCell"/>
</dbReference>
<organism evidence="7 8">
    <name type="scientific">Carnobacterium divergens DSM 20623</name>
    <dbReference type="NCBI Taxonomy" id="1449336"/>
    <lineage>
        <taxon>Bacteria</taxon>
        <taxon>Bacillati</taxon>
        <taxon>Bacillota</taxon>
        <taxon>Bacilli</taxon>
        <taxon>Lactobacillales</taxon>
        <taxon>Carnobacteriaceae</taxon>
        <taxon>Carnobacterium</taxon>
    </lineage>
</organism>
<evidence type="ECO:0000313" key="7">
    <source>
        <dbReference type="EMBL" id="KRN57447.1"/>
    </source>
</evidence>
<feature type="transmembrane region" description="Helical" evidence="6">
    <location>
        <begin position="219"/>
        <end position="241"/>
    </location>
</feature>
<keyword evidence="5 6" id="KW-0472">Membrane</keyword>
<dbReference type="PANTHER" id="PTHR30213">
    <property type="entry name" value="INNER MEMBRANE PROTEIN YHJD"/>
    <property type="match status" value="1"/>
</dbReference>
<keyword evidence="3 6" id="KW-0812">Transmembrane</keyword>
<evidence type="ECO:0000256" key="5">
    <source>
        <dbReference type="ARBA" id="ARBA00023136"/>
    </source>
</evidence>
<protein>
    <submittedName>
        <fullName evidence="7">Ribonuclease</fullName>
    </submittedName>
</protein>
<name>A0A0R2I653_CARDV</name>
<dbReference type="EMBL" id="JQBS01000007">
    <property type="protein sequence ID" value="KRN57447.1"/>
    <property type="molecule type" value="Genomic_DNA"/>
</dbReference>
<dbReference type="NCBIfam" id="TIGR00765">
    <property type="entry name" value="yihY_not_rbn"/>
    <property type="match status" value="1"/>
</dbReference>
<evidence type="ECO:0000256" key="6">
    <source>
        <dbReference type="SAM" id="Phobius"/>
    </source>
</evidence>
<comment type="subcellular location">
    <subcellularLocation>
        <location evidence="1">Cell membrane</location>
        <topology evidence="1">Multi-pass membrane protein</topology>
    </subcellularLocation>
</comment>
<feature type="transmembrane region" description="Helical" evidence="6">
    <location>
        <begin position="189"/>
        <end position="207"/>
    </location>
</feature>
<evidence type="ECO:0000256" key="2">
    <source>
        <dbReference type="ARBA" id="ARBA00022475"/>
    </source>
</evidence>
<evidence type="ECO:0000256" key="3">
    <source>
        <dbReference type="ARBA" id="ARBA00022692"/>
    </source>
</evidence>
<dbReference type="eggNOG" id="COG1295">
    <property type="taxonomic scope" value="Bacteria"/>
</dbReference>
<dbReference type="AlphaFoldDB" id="A0A0R2I653"/>
<dbReference type="PATRIC" id="fig|1449336.4.peg.438"/>
<dbReference type="Pfam" id="PF03631">
    <property type="entry name" value="Virul_fac_BrkB"/>
    <property type="match status" value="1"/>
</dbReference>
<keyword evidence="8" id="KW-1185">Reference proteome</keyword>
<reference evidence="7 8" key="1">
    <citation type="journal article" date="2015" name="Genome Announc.">
        <title>Expanding the biotechnology potential of lactobacilli through comparative genomics of 213 strains and associated genera.</title>
        <authorList>
            <person name="Sun Z."/>
            <person name="Harris H.M."/>
            <person name="McCann A."/>
            <person name="Guo C."/>
            <person name="Argimon S."/>
            <person name="Zhang W."/>
            <person name="Yang X."/>
            <person name="Jeffery I.B."/>
            <person name="Cooney J.C."/>
            <person name="Kagawa T.F."/>
            <person name="Liu W."/>
            <person name="Song Y."/>
            <person name="Salvetti E."/>
            <person name="Wrobel A."/>
            <person name="Rasinkangas P."/>
            <person name="Parkhill J."/>
            <person name="Rea M.C."/>
            <person name="O'Sullivan O."/>
            <person name="Ritari J."/>
            <person name="Douillard F.P."/>
            <person name="Paul Ross R."/>
            <person name="Yang R."/>
            <person name="Briner A.E."/>
            <person name="Felis G.E."/>
            <person name="de Vos W.M."/>
            <person name="Barrangou R."/>
            <person name="Klaenhammer T.R."/>
            <person name="Caufield P.W."/>
            <person name="Cui Y."/>
            <person name="Zhang H."/>
            <person name="O'Toole P.W."/>
        </authorList>
    </citation>
    <scope>NUCLEOTIDE SEQUENCE [LARGE SCALE GENOMIC DNA]</scope>
    <source>
        <strain evidence="7 8">DSM 20623</strain>
    </source>
</reference>
<proteinExistence type="predicted"/>
<feature type="transmembrane region" description="Helical" evidence="6">
    <location>
        <begin position="38"/>
        <end position="61"/>
    </location>
</feature>
<keyword evidence="2" id="KW-1003">Cell membrane</keyword>
<accession>A0A0R2I653</accession>
<evidence type="ECO:0000313" key="8">
    <source>
        <dbReference type="Proteomes" id="UP000051658"/>
    </source>
</evidence>
<feature type="transmembrane region" description="Helical" evidence="6">
    <location>
        <begin position="94"/>
        <end position="113"/>
    </location>
</feature>
<sequence length="315" mass="35238">MNKGAIMEIKQRLMDKKEFIRLIQTIQKKYQEAEVTNSAVIIAYYLLLSFFPILIVVGNLLPLLNLDMETLIPYMQSLIPEYIFTQLESTMLNLLTSSSSGLLSAGVIGAIWASSKGMNAMQVSMNKAYGVEPRKNMFVIRLASLAFTLVLILGIVLLVLIFSFGQMILDYLTPLLQLSTSTLKTFQTLKWPVTLIVLFFVFILIYFMVPNANTKIKSVIPGALFATVGWMALSQGFAIYVNYFSGRTQSYGTIGTMIVLMLWLNGSGIILTLGAVINASLDQFYHGEIEENTNVVGKYLIKKFDEGKQKISKKK</sequence>
<feature type="transmembrane region" description="Helical" evidence="6">
    <location>
        <begin position="142"/>
        <end position="169"/>
    </location>
</feature>